<dbReference type="OrthoDB" id="2269493at2759"/>
<organism evidence="1 2">
    <name type="scientific">Mucor circinelloides f. circinelloides (strain 1006PhL)</name>
    <name type="common">Mucormycosis agent</name>
    <name type="synonym">Calyptromyces circinelloides</name>
    <dbReference type="NCBI Taxonomy" id="1220926"/>
    <lineage>
        <taxon>Eukaryota</taxon>
        <taxon>Fungi</taxon>
        <taxon>Fungi incertae sedis</taxon>
        <taxon>Mucoromycota</taxon>
        <taxon>Mucoromycotina</taxon>
        <taxon>Mucoromycetes</taxon>
        <taxon>Mucorales</taxon>
        <taxon>Mucorineae</taxon>
        <taxon>Mucoraceae</taxon>
        <taxon>Mucor</taxon>
    </lineage>
</organism>
<protein>
    <submittedName>
        <fullName evidence="1">Uncharacterized protein</fullName>
    </submittedName>
</protein>
<name>S2J2T9_MUCC1</name>
<dbReference type="VEuPathDB" id="FungiDB:HMPREF1544_08870"/>
<gene>
    <name evidence="1" type="ORF">HMPREF1544_08870</name>
</gene>
<dbReference type="AlphaFoldDB" id="S2J2T9"/>
<dbReference type="STRING" id="1220926.S2J2T9"/>
<accession>S2J2T9</accession>
<evidence type="ECO:0000313" key="2">
    <source>
        <dbReference type="Proteomes" id="UP000014254"/>
    </source>
</evidence>
<sequence length="234" mass="26790">MSQATRKTNAAHSYCGHYETTGSVWVECNLENTVMNYGGTLGVPFLMNHIMENINIEKVKLVHDRPRMQTPLLKSQFGSSDFHHTLQRNMLCKLVNKADVESARQWYHNYMMTMQQVHPNAPRHSFENMVLGRDEHDHSRITYSDRPAVLAEIFPYLYTQGREYNSFLANEGDHNLNEGPAGGVALTNKRGETLGAYTKQRVLMADICFGEFPEFLFFMMDAIEKKTFTATIAI</sequence>
<evidence type="ECO:0000313" key="1">
    <source>
        <dbReference type="EMBL" id="EPB84351.1"/>
    </source>
</evidence>
<dbReference type="Proteomes" id="UP000014254">
    <property type="component" value="Unassembled WGS sequence"/>
</dbReference>
<dbReference type="OMA" id="MADICFG"/>
<keyword evidence="2" id="KW-1185">Reference proteome</keyword>
<reference evidence="2" key="1">
    <citation type="submission" date="2013-05" db="EMBL/GenBank/DDBJ databases">
        <title>The Genome sequence of Mucor circinelloides f. circinelloides 1006PhL.</title>
        <authorList>
            <consortium name="The Broad Institute Genomics Platform"/>
            <person name="Cuomo C."/>
            <person name="Earl A."/>
            <person name="Findley K."/>
            <person name="Lee S.C."/>
            <person name="Walker B."/>
            <person name="Young S."/>
            <person name="Zeng Q."/>
            <person name="Gargeya S."/>
            <person name="Fitzgerald M."/>
            <person name="Haas B."/>
            <person name="Abouelleil A."/>
            <person name="Allen A.W."/>
            <person name="Alvarado L."/>
            <person name="Arachchi H.M."/>
            <person name="Berlin A.M."/>
            <person name="Chapman S.B."/>
            <person name="Gainer-Dewar J."/>
            <person name="Goldberg J."/>
            <person name="Griggs A."/>
            <person name="Gujja S."/>
            <person name="Hansen M."/>
            <person name="Howarth C."/>
            <person name="Imamovic A."/>
            <person name="Ireland A."/>
            <person name="Larimer J."/>
            <person name="McCowan C."/>
            <person name="Murphy C."/>
            <person name="Pearson M."/>
            <person name="Poon T.W."/>
            <person name="Priest M."/>
            <person name="Roberts A."/>
            <person name="Saif S."/>
            <person name="Shea T."/>
            <person name="Sisk P."/>
            <person name="Sykes S."/>
            <person name="Wortman J."/>
            <person name="Nusbaum C."/>
            <person name="Birren B."/>
        </authorList>
    </citation>
    <scope>NUCLEOTIDE SEQUENCE [LARGE SCALE GENOMIC DNA]</scope>
    <source>
        <strain evidence="2">1006PhL</strain>
    </source>
</reference>
<proteinExistence type="predicted"/>
<dbReference type="EMBL" id="KE124041">
    <property type="protein sequence ID" value="EPB84351.1"/>
    <property type="molecule type" value="Genomic_DNA"/>
</dbReference>
<dbReference type="InParanoid" id="S2J2T9"/>